<dbReference type="KEGG" id="cro:ROD_22541"/>
<dbReference type="EMBL" id="FN543502">
    <property type="protein sequence ID" value="CBG89002.1"/>
    <property type="molecule type" value="Genomic_DNA"/>
</dbReference>
<evidence type="ECO:0000313" key="2">
    <source>
        <dbReference type="EMBL" id="CBG89002.1"/>
    </source>
</evidence>
<gene>
    <name evidence="2" type="ordered locus">ROD_22541</name>
</gene>
<feature type="transmembrane region" description="Helical" evidence="1">
    <location>
        <begin position="12"/>
        <end position="33"/>
    </location>
</feature>
<keyword evidence="3" id="KW-1185">Reference proteome</keyword>
<proteinExistence type="predicted"/>
<protein>
    <submittedName>
        <fullName evidence="2">Membrane protein</fullName>
    </submittedName>
</protein>
<keyword evidence="1" id="KW-1133">Transmembrane helix</keyword>
<dbReference type="AlphaFoldDB" id="D2TRF6"/>
<feature type="transmembrane region" description="Helical" evidence="1">
    <location>
        <begin position="106"/>
        <end position="127"/>
    </location>
</feature>
<evidence type="ECO:0000313" key="3">
    <source>
        <dbReference type="Proteomes" id="UP000001889"/>
    </source>
</evidence>
<dbReference type="STRING" id="637910.ROD_22541"/>
<keyword evidence="1" id="KW-0812">Transmembrane</keyword>
<dbReference type="Proteomes" id="UP000001889">
    <property type="component" value="Chromosome"/>
</dbReference>
<evidence type="ECO:0000256" key="1">
    <source>
        <dbReference type="SAM" id="Phobius"/>
    </source>
</evidence>
<organism evidence="2 3">
    <name type="scientific">Citrobacter rodentium (strain ICC168)</name>
    <name type="common">Citrobacter freundii biotype 4280</name>
    <dbReference type="NCBI Taxonomy" id="637910"/>
    <lineage>
        <taxon>Bacteria</taxon>
        <taxon>Pseudomonadati</taxon>
        <taxon>Pseudomonadota</taxon>
        <taxon>Gammaproteobacteria</taxon>
        <taxon>Enterobacterales</taxon>
        <taxon>Enterobacteriaceae</taxon>
        <taxon>Citrobacter</taxon>
    </lineage>
</organism>
<sequence length="128" mass="15332">MKNFLINDISQIKTMAVFFMFVSYSILLLMRIYNKKQAKKINRLFTSKYKLPLTIMENYLNQSIFFLSYVEIVLPLWKMIFFKKTTIKERDIEYLFIKELSTKMTLGFKIEAAMWLVGLICVLIIIIF</sequence>
<name>D2TRF6_CITRI</name>
<keyword evidence="1" id="KW-0472">Membrane</keyword>
<dbReference type="HOGENOM" id="CLU_1955738_0_0_6"/>
<accession>D2TRF6</accession>
<reference evidence="2 3" key="1">
    <citation type="journal article" date="2010" name="J. Bacteriol.">
        <title>The Citrobacter rodentium genome sequence reveals convergent evolution with human pathogenic Escherichia coli.</title>
        <authorList>
            <person name="Petty N.K."/>
            <person name="Bulgin R."/>
            <person name="Crepin V.F."/>
            <person name="Cerdeno-Tarraga A.M."/>
            <person name="Schroeder G.N."/>
            <person name="Quail M.A."/>
            <person name="Lennard N."/>
            <person name="Corton C."/>
            <person name="Barron A."/>
            <person name="Clark L."/>
            <person name="Toribio A.L."/>
            <person name="Parkhill J."/>
            <person name="Dougan G."/>
            <person name="Frankel G."/>
            <person name="Thomson N.R."/>
        </authorList>
    </citation>
    <scope>NUCLEOTIDE SEQUENCE [LARGE SCALE GENOMIC DNA]</scope>
    <source>
        <strain evidence="2 3">ICC168</strain>
    </source>
</reference>